<dbReference type="Pfam" id="PF17921">
    <property type="entry name" value="Integrase_H2C2"/>
    <property type="match status" value="1"/>
</dbReference>
<dbReference type="GO" id="GO:0003676">
    <property type="term" value="F:nucleic acid binding"/>
    <property type="evidence" value="ECO:0007669"/>
    <property type="project" value="InterPro"/>
</dbReference>
<dbReference type="Pfam" id="PF03564">
    <property type="entry name" value="DUF1759"/>
    <property type="match status" value="1"/>
</dbReference>
<dbReference type="InterPro" id="IPR036397">
    <property type="entry name" value="RNaseH_sf"/>
</dbReference>
<dbReference type="Gene3D" id="2.40.70.10">
    <property type="entry name" value="Acid Proteases"/>
    <property type="match status" value="1"/>
</dbReference>
<keyword evidence="4" id="KW-1185">Reference proteome</keyword>
<protein>
    <recommendedName>
        <fullName evidence="2">Integrase catalytic domain-containing protein</fullName>
    </recommendedName>
</protein>
<comment type="caution">
    <text evidence="3">The sequence shown here is derived from an EMBL/GenBank/DDBJ whole genome shotgun (WGS) entry which is preliminary data.</text>
</comment>
<dbReference type="EMBL" id="CAVLGL010000159">
    <property type="protein sequence ID" value="CAK1604603.1"/>
    <property type="molecule type" value="Genomic_DNA"/>
</dbReference>
<dbReference type="InterPro" id="IPR001584">
    <property type="entry name" value="Integrase_cat-core"/>
</dbReference>
<dbReference type="PANTHER" id="PTHR47331:SF1">
    <property type="entry name" value="GAG-LIKE PROTEIN"/>
    <property type="match status" value="1"/>
</dbReference>
<organism evidence="3 4">
    <name type="scientific">Parnassius mnemosyne</name>
    <name type="common">clouded apollo</name>
    <dbReference type="NCBI Taxonomy" id="213953"/>
    <lineage>
        <taxon>Eukaryota</taxon>
        <taxon>Metazoa</taxon>
        <taxon>Ecdysozoa</taxon>
        <taxon>Arthropoda</taxon>
        <taxon>Hexapoda</taxon>
        <taxon>Insecta</taxon>
        <taxon>Pterygota</taxon>
        <taxon>Neoptera</taxon>
        <taxon>Endopterygota</taxon>
        <taxon>Lepidoptera</taxon>
        <taxon>Glossata</taxon>
        <taxon>Ditrysia</taxon>
        <taxon>Papilionoidea</taxon>
        <taxon>Papilionidae</taxon>
        <taxon>Parnassiinae</taxon>
        <taxon>Parnassini</taxon>
        <taxon>Parnassius</taxon>
        <taxon>Driopa</taxon>
    </lineage>
</organism>
<dbReference type="PANTHER" id="PTHR47331">
    <property type="entry name" value="PHD-TYPE DOMAIN-CONTAINING PROTEIN"/>
    <property type="match status" value="1"/>
</dbReference>
<dbReference type="Gene3D" id="3.30.420.10">
    <property type="entry name" value="Ribonuclease H-like superfamily/Ribonuclease H"/>
    <property type="match status" value="1"/>
</dbReference>
<dbReference type="GO" id="GO:0071897">
    <property type="term" value="P:DNA biosynthetic process"/>
    <property type="evidence" value="ECO:0007669"/>
    <property type="project" value="UniProtKB-ARBA"/>
</dbReference>
<proteinExistence type="predicted"/>
<feature type="domain" description="Integrase catalytic" evidence="2">
    <location>
        <begin position="1419"/>
        <end position="1612"/>
    </location>
</feature>
<dbReference type="GO" id="GO:0042575">
    <property type="term" value="C:DNA polymerase complex"/>
    <property type="evidence" value="ECO:0007669"/>
    <property type="project" value="UniProtKB-ARBA"/>
</dbReference>
<dbReference type="InterPro" id="IPR043128">
    <property type="entry name" value="Rev_trsase/Diguanyl_cyclase"/>
</dbReference>
<name>A0AAV1MA35_9NEOP</name>
<dbReference type="InterPro" id="IPR021109">
    <property type="entry name" value="Peptidase_aspartic_dom_sf"/>
</dbReference>
<accession>A0AAV1MA35</accession>
<dbReference type="SUPFAM" id="SSF56672">
    <property type="entry name" value="DNA/RNA polymerases"/>
    <property type="match status" value="1"/>
</dbReference>
<dbReference type="SUPFAM" id="SSF53098">
    <property type="entry name" value="Ribonuclease H-like"/>
    <property type="match status" value="1"/>
</dbReference>
<dbReference type="CDD" id="cd01644">
    <property type="entry name" value="RT_pepA17"/>
    <property type="match status" value="1"/>
</dbReference>
<dbReference type="Gene3D" id="3.30.70.270">
    <property type="match status" value="1"/>
</dbReference>
<evidence type="ECO:0000313" key="4">
    <source>
        <dbReference type="Proteomes" id="UP001314205"/>
    </source>
</evidence>
<dbReference type="InterPro" id="IPR043502">
    <property type="entry name" value="DNA/RNA_pol_sf"/>
</dbReference>
<dbReference type="Pfam" id="PF18701">
    <property type="entry name" value="DUF5641"/>
    <property type="match status" value="1"/>
</dbReference>
<evidence type="ECO:0000259" key="2">
    <source>
        <dbReference type="PROSITE" id="PS50994"/>
    </source>
</evidence>
<dbReference type="PROSITE" id="PS50994">
    <property type="entry name" value="INTEGRASE"/>
    <property type="match status" value="1"/>
</dbReference>
<dbReference type="Pfam" id="PF05380">
    <property type="entry name" value="Peptidase_A17"/>
    <property type="match status" value="1"/>
</dbReference>
<evidence type="ECO:0000256" key="1">
    <source>
        <dbReference type="SAM" id="MobiDB-lite"/>
    </source>
</evidence>
<dbReference type="InterPro" id="IPR040676">
    <property type="entry name" value="DUF5641"/>
</dbReference>
<feature type="region of interest" description="Disordered" evidence="1">
    <location>
        <begin position="401"/>
        <end position="425"/>
    </location>
</feature>
<reference evidence="3 4" key="1">
    <citation type="submission" date="2023-11" db="EMBL/GenBank/DDBJ databases">
        <authorList>
            <person name="Hedman E."/>
            <person name="Englund M."/>
            <person name="Stromberg M."/>
            <person name="Nyberg Akerstrom W."/>
            <person name="Nylinder S."/>
            <person name="Jareborg N."/>
            <person name="Kallberg Y."/>
            <person name="Kronander E."/>
        </authorList>
    </citation>
    <scope>NUCLEOTIDE SEQUENCE [LARGE SCALE GENOMIC DNA]</scope>
</reference>
<dbReference type="GO" id="GO:0015074">
    <property type="term" value="P:DNA integration"/>
    <property type="evidence" value="ECO:0007669"/>
    <property type="project" value="InterPro"/>
</dbReference>
<dbReference type="InterPro" id="IPR005312">
    <property type="entry name" value="DUF1759"/>
</dbReference>
<evidence type="ECO:0000313" key="3">
    <source>
        <dbReference type="EMBL" id="CAK1604603.1"/>
    </source>
</evidence>
<dbReference type="InterPro" id="IPR008042">
    <property type="entry name" value="Retrotrans_Pao"/>
</dbReference>
<dbReference type="InterPro" id="IPR041588">
    <property type="entry name" value="Integrase_H2C2"/>
</dbReference>
<dbReference type="Proteomes" id="UP001314205">
    <property type="component" value="Unassembled WGS sequence"/>
</dbReference>
<gene>
    <name evidence="3" type="ORF">PARMNEM_LOCUS22801</name>
</gene>
<dbReference type="InterPro" id="IPR012337">
    <property type="entry name" value="RNaseH-like_sf"/>
</dbReference>
<dbReference type="Gene3D" id="3.10.10.10">
    <property type="entry name" value="HIV Type 1 Reverse Transcriptase, subunit A, domain 1"/>
    <property type="match status" value="1"/>
</dbReference>
<sequence length="1728" mass="197986">MATTPEQILSLLENTAALLQKAQNNLKKCPKQRLTKGYIETRLQMIEEYWNSFKKSHQELVKCVPKEKKQNIPYFANEDYFIYEDLYLCLQADLRDLLSTLTQPISLHPSIPTNPITSNEGIVKLPRIQLPSFTGIYEEWPAFQDLFMSLVHNNSSLSKVQKLHYLKSSLSGEAETLLKHIQVTENNYDQSWVMLKTRYGNKRIIVNSLLKRLFMQRKIPAQTANYIKALLDTTTECINSLKNLTISTDSWDPLIIFLVVQKLDPETHREWEKFAYRENSDELPLWADLCKFLQSKFRTLELITPSPRDKIIRNKENTLHVATAATSKLRSCLMCKENHTLCHCREFTKMEPTERCQYLKNHNLCFNCLAPGYSAKKCRLNMSCRICHKRHHSLVHQNMVKSSNQPDNDQAHEAKNNDQGSSANPTISNVQLSSHFATSTTTALLATALIVVRDQLGHTAVLRALIDHGSQATFISERAAQTLKLKRTAIKGTVTGMGCSKTILKQAAEIQLLSRYEANFNLNIKVYIMPTRLTCQLPTQTICLKNCSHLQGLVLADPGFNQPGRIDMLLGVDVCAQIMKGEVIKGPPGTPCAQNTSLGWILFGHIQSNRENYEVSVMHLNLNLDDMLRNMWEQGTDEKRALTAEEKTCEEIYQATTHRTSEGRYIVKLPTKQKTLLSPSGRTRDIALRNLYQLEKKFEKDQSLESEYTRVMQEYTELNHLERVPENEINNPAVYLPHHAVVRQDKETSKVRTVFNASQKGNNNISLNEELLVGPQLQDDMRSLIMRWRMKRICFVADIQKMYRQILVSKEDRDLQRILWRNCKIQPVQDYRLLRVTFGTASAPYLAVRTLHQVAEDEGRDYSDAARIIKEDFYMDDLMSGKDTLQDAIKVAKEIGFILQKGGFTLQKWCSNNAEFLKQFEPSERSSQVHLDIKIDGTIRALGLQWDMGKDVFKYSLHLPSMAATVTKRTILADIQRLFDPLGWLAPSILPAKLLIQHLWIQGISWDEEVNHLIAEKWRKLRESYQYLPEVEINRWLHTSENVMNNVTVHGFCDASTQAYAAVAYLRVQTIDGLVKTEIIAAKTRLAPIKPQSLPRLELNGAVLLAGLLKKIKEAMKIPTCQIFAWTDSTIVLSWLFGDPARWNTFVRNRVVEILDNIGNQNWYHVQSQDNPADAASRGKHVLDLKGDKMWWNGPEWLSTSNIKYSRPANITTNLERKIISVQVNLKQTNESSSIATKFNRFDNLTELLKVITYCKRFFKGRELENKATTITTKELEEALKTCIKIVQRDTFEEDIQNLKSIKRVKNYSKIKSLLPYLDDEGILRVGGRLRHSDLDENCKHPIILDSENHLSALIVSDAHLKTLHGGTQLMLGYLRLKYWILKSKKLVKFKIRNCLICAKQNAVAKSQLMGDLPRVRITPARPFLHSGVDFAGPYQILRSKGRGFNTIKAYIAIFVCMSTKAIHLELVGDLTSEAFIGAFRRFVARRGRCAHLWSDQGRNFVGANKELVAAWADAKMKFEGHISEMLALDGTQWHFIPAYSPHMGGLWEAGVKSMKYHMKRILTCNLTYEEMTTLLCQIEACLNSRPLSPIDDSDTDNILPLTPGHFLIGEAPINVPHSDLKNIPVSHLSRWQHQQKLLSDFWRRWQQEYLTRLQQRPKWQEKVKEFEIGRIVLIKCDNLPPGKWMLGRVVDKHPGHDGVTRVYSVKSGESVVQRPMNKLCPLPIDID</sequence>